<evidence type="ECO:0000256" key="2">
    <source>
        <dbReference type="ARBA" id="ARBA00024438"/>
    </source>
</evidence>
<feature type="domain" description="DUF5643" evidence="6">
    <location>
        <begin position="280"/>
        <end position="390"/>
    </location>
</feature>
<feature type="domain" description="Putative zinc-finger" evidence="4">
    <location>
        <begin position="3"/>
        <end position="36"/>
    </location>
</feature>
<proteinExistence type="inferred from homology"/>
<evidence type="ECO:0000259" key="4">
    <source>
        <dbReference type="Pfam" id="PF13490"/>
    </source>
</evidence>
<organism evidence="7 8">
    <name type="scientific">Neobacillus novalis</name>
    <dbReference type="NCBI Taxonomy" id="220687"/>
    <lineage>
        <taxon>Bacteria</taxon>
        <taxon>Bacillati</taxon>
        <taxon>Bacillota</taxon>
        <taxon>Bacilli</taxon>
        <taxon>Bacillales</taxon>
        <taxon>Bacillaceae</taxon>
        <taxon>Neobacillus</taxon>
    </lineage>
</organism>
<dbReference type="Pfam" id="PF13490">
    <property type="entry name" value="zf-HC2"/>
    <property type="match status" value="1"/>
</dbReference>
<name>A0AA95SHG6_9BACI</name>
<dbReference type="KEGG" id="nnv:QNH39_03625"/>
<dbReference type="InterPro" id="IPR025436">
    <property type="entry name" value="DUF4179"/>
</dbReference>
<feature type="transmembrane region" description="Helical" evidence="3">
    <location>
        <begin position="86"/>
        <end position="105"/>
    </location>
</feature>
<dbReference type="RefSeq" id="WP_066082718.1">
    <property type="nucleotide sequence ID" value="NZ_CP126114.1"/>
</dbReference>
<evidence type="ECO:0000259" key="5">
    <source>
        <dbReference type="Pfam" id="PF13786"/>
    </source>
</evidence>
<keyword evidence="3" id="KW-0472">Membrane</keyword>
<keyword evidence="3" id="KW-0812">Transmembrane</keyword>
<keyword evidence="8" id="KW-1185">Reference proteome</keyword>
<protein>
    <recommendedName>
        <fullName evidence="2">Anti-sigma-W factor RsiW</fullName>
    </recommendedName>
</protein>
<dbReference type="Pfam" id="PF18705">
    <property type="entry name" value="DUF5643"/>
    <property type="match status" value="1"/>
</dbReference>
<accession>A0AA95SHG6</accession>
<gene>
    <name evidence="7" type="ORF">QNH39_03625</name>
</gene>
<dbReference type="InterPro" id="IPR041916">
    <property type="entry name" value="Anti_sigma_zinc_sf"/>
</dbReference>
<dbReference type="Proteomes" id="UP001178288">
    <property type="component" value="Chromosome"/>
</dbReference>
<evidence type="ECO:0000313" key="8">
    <source>
        <dbReference type="Proteomes" id="UP001178288"/>
    </source>
</evidence>
<dbReference type="InterPro" id="IPR027383">
    <property type="entry name" value="Znf_put"/>
</dbReference>
<dbReference type="Pfam" id="PF13786">
    <property type="entry name" value="DUF4179"/>
    <property type="match status" value="1"/>
</dbReference>
<dbReference type="EMBL" id="CP126114">
    <property type="protein sequence ID" value="WHY86966.1"/>
    <property type="molecule type" value="Genomic_DNA"/>
</dbReference>
<evidence type="ECO:0000313" key="7">
    <source>
        <dbReference type="EMBL" id="WHY86966.1"/>
    </source>
</evidence>
<evidence type="ECO:0000256" key="1">
    <source>
        <dbReference type="ARBA" id="ARBA00024353"/>
    </source>
</evidence>
<keyword evidence="3" id="KW-1133">Transmembrane helix</keyword>
<reference evidence="7" key="1">
    <citation type="submission" date="2023-05" db="EMBL/GenBank/DDBJ databases">
        <title>Comparative genomics of Bacillaceae isolates and their secondary metabolite potential.</title>
        <authorList>
            <person name="Song L."/>
            <person name="Nielsen L.J."/>
            <person name="Mohite O."/>
            <person name="Xu X."/>
            <person name="Weber T."/>
            <person name="Kovacs A.T."/>
        </authorList>
    </citation>
    <scope>NUCLEOTIDE SEQUENCE</scope>
    <source>
        <strain evidence="7">XLM17</strain>
    </source>
</reference>
<dbReference type="Gene3D" id="1.10.10.1320">
    <property type="entry name" value="Anti-sigma factor, zinc-finger domain"/>
    <property type="match status" value="1"/>
</dbReference>
<evidence type="ECO:0000259" key="6">
    <source>
        <dbReference type="Pfam" id="PF18705"/>
    </source>
</evidence>
<feature type="domain" description="DUF4179" evidence="5">
    <location>
        <begin position="83"/>
        <end position="169"/>
    </location>
</feature>
<sequence>MNCHESQEQLIDYLEGSLDETSRKRIEDHLHKCIGCQVEMRELQQVVAALESEGERIQIPEDFMRNVRNKVAKSQEGRWKSYKQRAMIGLVAALFLTVFVGTAVATNGFTSVIEWWKDLSNKQDTQMQTFVQHGLGEKLNLAAESNGVKVTITGVVADDIQTFIYYEIDDRNKENKYMINYTDGLKIANQERDWNSVDDPSYSPVTNHLSLYSGKDHVFKGRLGVAPMSVNTGTIQLELSKLEIVTNTSGDTSRSVPTGKGEFFKGEWHFDIPVKKHPSIVHNIHVETEIDGNPIIFEKLTIAPTVTVLSYRYHNENPNRRMEYFNFSSLESKGKFVYDQQGLGGYGGTGRYEAGWNSAEETFESLYYEKPTDIKIHIGSAAFSVNKPAKFAIDRSKALPQSFEYLGSKITIEQMEVGNPTKIVMTEELNPKRAYEMLDYHLYDKDGHGGNGIRTDGYFIDKKGDKYKLSDYLLRQNELDHPRMYSTEHHIEFSGENNQELNVPVGIEIEGYTVTSFYDKVVSISLD</sequence>
<dbReference type="InterPro" id="IPR040680">
    <property type="entry name" value="DUF5643"/>
</dbReference>
<evidence type="ECO:0000256" key="3">
    <source>
        <dbReference type="SAM" id="Phobius"/>
    </source>
</evidence>
<dbReference type="AlphaFoldDB" id="A0AA95SHG6"/>
<comment type="similarity">
    <text evidence="1">Belongs to the zinc-associated anti-sigma factor (ZAS) superfamily. Anti-sigma-W factor family.</text>
</comment>
<dbReference type="Gene3D" id="2.60.40.1630">
    <property type="entry name" value="bacillus anthracis domain"/>
    <property type="match status" value="1"/>
</dbReference>